<dbReference type="InterPro" id="IPR029021">
    <property type="entry name" value="Prot-tyrosine_phosphatase-like"/>
</dbReference>
<evidence type="ECO:0000313" key="5">
    <source>
        <dbReference type="EMBL" id="VDD86380.1"/>
    </source>
</evidence>
<evidence type="ECO:0000256" key="2">
    <source>
        <dbReference type="ARBA" id="ARBA00022801"/>
    </source>
</evidence>
<dbReference type="Gene3D" id="3.90.190.10">
    <property type="entry name" value="Protein tyrosine phosphatase superfamily"/>
    <property type="match status" value="1"/>
</dbReference>
<dbReference type="Pfam" id="PF00782">
    <property type="entry name" value="DSPc"/>
    <property type="match status" value="1"/>
</dbReference>
<dbReference type="GO" id="GO:0004721">
    <property type="term" value="F:phosphoprotein phosphatase activity"/>
    <property type="evidence" value="ECO:0007669"/>
    <property type="project" value="UniProtKB-KW"/>
</dbReference>
<keyword evidence="3" id="KW-0904">Protein phosphatase</keyword>
<keyword evidence="6" id="KW-1185">Reference proteome</keyword>
<comment type="similarity">
    <text evidence="1">Belongs to the protein-tyrosine phosphatase family. Non-receptor class dual specificity subfamily.</text>
</comment>
<dbReference type="Proteomes" id="UP000274131">
    <property type="component" value="Unassembled WGS sequence"/>
</dbReference>
<dbReference type="InterPro" id="IPR000340">
    <property type="entry name" value="Dual-sp_phosphatase_cat-dom"/>
</dbReference>
<evidence type="ECO:0000313" key="7">
    <source>
        <dbReference type="WBParaSite" id="EVEC_0000181501-mRNA-1"/>
    </source>
</evidence>
<evidence type="ECO:0000313" key="6">
    <source>
        <dbReference type="Proteomes" id="UP000274131"/>
    </source>
</evidence>
<dbReference type="SUPFAM" id="SSF52799">
    <property type="entry name" value="(Phosphotyrosine protein) phosphatases II"/>
    <property type="match status" value="1"/>
</dbReference>
<dbReference type="GO" id="GO:0005737">
    <property type="term" value="C:cytoplasm"/>
    <property type="evidence" value="ECO:0007669"/>
    <property type="project" value="TreeGrafter"/>
</dbReference>
<evidence type="ECO:0000256" key="3">
    <source>
        <dbReference type="ARBA" id="ARBA00022912"/>
    </source>
</evidence>
<dbReference type="PANTHER" id="PTHR45961">
    <property type="entry name" value="IP21249P"/>
    <property type="match status" value="1"/>
</dbReference>
<evidence type="ECO:0000256" key="1">
    <source>
        <dbReference type="ARBA" id="ARBA00008601"/>
    </source>
</evidence>
<organism evidence="7">
    <name type="scientific">Enterobius vermicularis</name>
    <name type="common">Human pinworm</name>
    <dbReference type="NCBI Taxonomy" id="51028"/>
    <lineage>
        <taxon>Eukaryota</taxon>
        <taxon>Metazoa</taxon>
        <taxon>Ecdysozoa</taxon>
        <taxon>Nematoda</taxon>
        <taxon>Chromadorea</taxon>
        <taxon>Rhabditida</taxon>
        <taxon>Spirurina</taxon>
        <taxon>Oxyuridomorpha</taxon>
        <taxon>Oxyuroidea</taxon>
        <taxon>Oxyuridae</taxon>
        <taxon>Enterobius</taxon>
    </lineage>
</organism>
<keyword evidence="2" id="KW-0378">Hydrolase</keyword>
<dbReference type="STRING" id="51028.A0A0N4UWF4"/>
<dbReference type="PANTHER" id="PTHR45961:SF3">
    <property type="entry name" value="DUAL SPECIFICITY PROTEIN PHOSPHATASE 14"/>
    <property type="match status" value="1"/>
</dbReference>
<dbReference type="WBParaSite" id="EVEC_0000181501-mRNA-1">
    <property type="protein sequence ID" value="EVEC_0000181501-mRNA-1"/>
    <property type="gene ID" value="EVEC_0000181501"/>
</dbReference>
<reference evidence="7" key="1">
    <citation type="submission" date="2017-02" db="UniProtKB">
        <authorList>
            <consortium name="WormBaseParasite"/>
        </authorList>
    </citation>
    <scope>IDENTIFICATION</scope>
</reference>
<evidence type="ECO:0000259" key="4">
    <source>
        <dbReference type="Pfam" id="PF00782"/>
    </source>
</evidence>
<feature type="domain" description="Dual specificity phosphatase catalytic" evidence="4">
    <location>
        <begin position="2"/>
        <end position="39"/>
    </location>
</feature>
<dbReference type="AlphaFoldDB" id="A0A0N4UWF4"/>
<dbReference type="OrthoDB" id="285418at2759"/>
<proteinExistence type="inferred from homology"/>
<dbReference type="InterPro" id="IPR052103">
    <property type="entry name" value="Dual_spec_Phospatases"/>
</dbReference>
<sequence>MYLMRSENLSLKQAYLDVNSKRPIISPNLGFWQQMIDFEFKQFGSRSVNLLKDRGLKVPDVYLTRTRELPTS</sequence>
<protein>
    <submittedName>
        <fullName evidence="7">DSPc domain-containing protein</fullName>
    </submittedName>
</protein>
<accession>A0A0N4UWF4</accession>
<name>A0A0N4UWF4_ENTVE</name>
<gene>
    <name evidence="5" type="ORF">EVEC_LOCUS1523</name>
</gene>
<reference evidence="5 6" key="2">
    <citation type="submission" date="2018-10" db="EMBL/GenBank/DDBJ databases">
        <authorList>
            <consortium name="Pathogen Informatics"/>
        </authorList>
    </citation>
    <scope>NUCLEOTIDE SEQUENCE [LARGE SCALE GENOMIC DNA]</scope>
</reference>
<dbReference type="EMBL" id="UXUI01007222">
    <property type="protein sequence ID" value="VDD86380.1"/>
    <property type="molecule type" value="Genomic_DNA"/>
</dbReference>